<evidence type="ECO:0000313" key="6">
    <source>
        <dbReference type="EMBL" id="KUJ78481.1"/>
    </source>
</evidence>
<evidence type="ECO:0000256" key="1">
    <source>
        <dbReference type="ARBA" id="ARBA00009437"/>
    </source>
</evidence>
<dbReference type="InterPro" id="IPR000847">
    <property type="entry name" value="LysR_HTH_N"/>
</dbReference>
<feature type="domain" description="HTH lysR-type" evidence="5">
    <location>
        <begin position="1"/>
        <end position="58"/>
    </location>
</feature>
<dbReference type="SUPFAM" id="SSF46785">
    <property type="entry name" value="Winged helix' DNA-binding domain"/>
    <property type="match status" value="1"/>
</dbReference>
<dbReference type="InterPro" id="IPR036388">
    <property type="entry name" value="WH-like_DNA-bd_sf"/>
</dbReference>
<dbReference type="Gene3D" id="3.40.190.290">
    <property type="match status" value="1"/>
</dbReference>
<dbReference type="FunFam" id="1.10.10.10:FF:000001">
    <property type="entry name" value="LysR family transcriptional regulator"/>
    <property type="match status" value="1"/>
</dbReference>
<organism evidence="6 7">
    <name type="scientific">Ruegeria profundi</name>
    <dbReference type="NCBI Taxonomy" id="1685378"/>
    <lineage>
        <taxon>Bacteria</taxon>
        <taxon>Pseudomonadati</taxon>
        <taxon>Pseudomonadota</taxon>
        <taxon>Alphaproteobacteria</taxon>
        <taxon>Rhodobacterales</taxon>
        <taxon>Roseobacteraceae</taxon>
        <taxon>Ruegeria</taxon>
    </lineage>
</organism>
<dbReference type="Gene3D" id="1.10.10.10">
    <property type="entry name" value="Winged helix-like DNA-binding domain superfamily/Winged helix DNA-binding domain"/>
    <property type="match status" value="1"/>
</dbReference>
<dbReference type="GO" id="GO:0003700">
    <property type="term" value="F:DNA-binding transcription factor activity"/>
    <property type="evidence" value="ECO:0007669"/>
    <property type="project" value="InterPro"/>
</dbReference>
<dbReference type="AlphaFoldDB" id="A0A0X3TTW5"/>
<comment type="similarity">
    <text evidence="1">Belongs to the LysR transcriptional regulatory family.</text>
</comment>
<dbReference type="Proteomes" id="UP000053690">
    <property type="component" value="Unassembled WGS sequence"/>
</dbReference>
<comment type="caution">
    <text evidence="6">The sequence shown here is derived from an EMBL/GenBank/DDBJ whole genome shotgun (WGS) entry which is preliminary data.</text>
</comment>
<dbReference type="PANTHER" id="PTHR30419">
    <property type="entry name" value="HTH-TYPE TRANSCRIPTIONAL REGULATOR YBHD"/>
    <property type="match status" value="1"/>
</dbReference>
<evidence type="ECO:0000256" key="4">
    <source>
        <dbReference type="ARBA" id="ARBA00023163"/>
    </source>
</evidence>
<dbReference type="RefSeq" id="WP_068337387.1">
    <property type="nucleotide sequence ID" value="NZ_LQBP01000006.1"/>
</dbReference>
<dbReference type="PANTHER" id="PTHR30419:SF8">
    <property type="entry name" value="NITROGEN ASSIMILATION TRANSCRIPTIONAL ACTIVATOR-RELATED"/>
    <property type="match status" value="1"/>
</dbReference>
<keyword evidence="2" id="KW-0805">Transcription regulation</keyword>
<keyword evidence="4" id="KW-0804">Transcription</keyword>
<dbReference type="GO" id="GO:0003677">
    <property type="term" value="F:DNA binding"/>
    <property type="evidence" value="ECO:0007669"/>
    <property type="project" value="UniProtKB-KW"/>
</dbReference>
<name>A0A0X3TTW5_9RHOB</name>
<keyword evidence="3" id="KW-0238">DNA-binding</keyword>
<reference evidence="7" key="1">
    <citation type="submission" date="2015-12" db="EMBL/GenBank/DDBJ databases">
        <authorList>
            <person name="Zhang G."/>
            <person name="Stingl U."/>
        </authorList>
    </citation>
    <scope>NUCLEOTIDE SEQUENCE [LARGE SCALE GENOMIC DNA]</scope>
    <source>
        <strain evidence="7">ZGT108</strain>
    </source>
</reference>
<dbReference type="GO" id="GO:0005829">
    <property type="term" value="C:cytosol"/>
    <property type="evidence" value="ECO:0007669"/>
    <property type="project" value="TreeGrafter"/>
</dbReference>
<evidence type="ECO:0000313" key="7">
    <source>
        <dbReference type="Proteomes" id="UP000053690"/>
    </source>
</evidence>
<dbReference type="InterPro" id="IPR050950">
    <property type="entry name" value="HTH-type_LysR_regulators"/>
</dbReference>
<dbReference type="EMBL" id="LQBP01000006">
    <property type="protein sequence ID" value="KUJ78481.1"/>
    <property type="molecule type" value="Genomic_DNA"/>
</dbReference>
<dbReference type="InterPro" id="IPR005119">
    <property type="entry name" value="LysR_subst-bd"/>
</dbReference>
<dbReference type="InterPro" id="IPR036390">
    <property type="entry name" value="WH_DNA-bd_sf"/>
</dbReference>
<proteinExistence type="inferred from homology"/>
<evidence type="ECO:0000256" key="3">
    <source>
        <dbReference type="ARBA" id="ARBA00023125"/>
    </source>
</evidence>
<keyword evidence="7" id="KW-1185">Reference proteome</keyword>
<sequence length="298" mass="33676">MHITSFRYFLSVADSGSVRAASERLNVSASAISRQIKLLEHSFKTELFERRSDGMFLTPEGKILSQHMRQTMRDLDLARGQIDEIHNIKSGTVRFSAIEGVMSSWVLRIISSFSEKYPGVDFECNVSASKNVIEDVISNEVDFGVAIFSQSPPEIDTVLKLDTAIVAVMQNDHPLAAQKIVKLNDLVKYPMISLDDGFETKRLFDEAVNQCDIRPRIICSMNHIESIKSYVREFGAVSVLPDYAVSEEVKRGQLWAAKIDKLLNVAPSTVLIRRRERRLLPAAKLFIDYLNEQSNLLH</sequence>
<protein>
    <recommendedName>
        <fullName evidence="5">HTH lysR-type domain-containing protein</fullName>
    </recommendedName>
</protein>
<dbReference type="SUPFAM" id="SSF53850">
    <property type="entry name" value="Periplasmic binding protein-like II"/>
    <property type="match status" value="1"/>
</dbReference>
<accession>A0A0X3TTW5</accession>
<gene>
    <name evidence="6" type="ORF">AVO44_12245</name>
</gene>
<dbReference type="Pfam" id="PF03466">
    <property type="entry name" value="LysR_substrate"/>
    <property type="match status" value="1"/>
</dbReference>
<dbReference type="PROSITE" id="PS50931">
    <property type="entry name" value="HTH_LYSR"/>
    <property type="match status" value="1"/>
</dbReference>
<dbReference type="STRING" id="1685378.AVO44_12245"/>
<evidence type="ECO:0000256" key="2">
    <source>
        <dbReference type="ARBA" id="ARBA00023015"/>
    </source>
</evidence>
<evidence type="ECO:0000259" key="5">
    <source>
        <dbReference type="PROSITE" id="PS50931"/>
    </source>
</evidence>
<dbReference type="Pfam" id="PF00126">
    <property type="entry name" value="HTH_1"/>
    <property type="match status" value="1"/>
</dbReference>